<dbReference type="AlphaFoldDB" id="A0AAU9K380"/>
<dbReference type="PANTHER" id="PTHR24351">
    <property type="entry name" value="RIBOSOMAL PROTEIN S6 KINASE"/>
    <property type="match status" value="1"/>
</dbReference>
<protein>
    <submittedName>
        <fullName evidence="11">Uncharacterized protein</fullName>
    </submittedName>
</protein>
<dbReference type="InterPro" id="IPR045270">
    <property type="entry name" value="STKc_AGC"/>
</dbReference>
<keyword evidence="5" id="KW-0418">Kinase</keyword>
<evidence type="ECO:0000256" key="6">
    <source>
        <dbReference type="ARBA" id="ARBA00022840"/>
    </source>
</evidence>
<gene>
    <name evidence="11" type="ORF">BSTOLATCC_MIC53489</name>
</gene>
<reference evidence="11" key="1">
    <citation type="submission" date="2021-09" db="EMBL/GenBank/DDBJ databases">
        <authorList>
            <consortium name="AG Swart"/>
            <person name="Singh M."/>
            <person name="Singh A."/>
            <person name="Seah K."/>
            <person name="Emmerich C."/>
        </authorList>
    </citation>
    <scope>NUCLEOTIDE SEQUENCE</scope>
    <source>
        <strain evidence="11">ATCC30299</strain>
    </source>
</reference>
<dbReference type="PROSITE" id="PS51285">
    <property type="entry name" value="AGC_KINASE_CTER"/>
    <property type="match status" value="1"/>
</dbReference>
<dbReference type="Proteomes" id="UP001162131">
    <property type="component" value="Unassembled WGS sequence"/>
</dbReference>
<dbReference type="InterPro" id="IPR011009">
    <property type="entry name" value="Kinase-like_dom_sf"/>
</dbReference>
<feature type="repeat" description="ANK" evidence="7">
    <location>
        <begin position="200"/>
        <end position="229"/>
    </location>
</feature>
<dbReference type="Gene3D" id="1.10.510.10">
    <property type="entry name" value="Transferase(Phosphotransferase) domain 1"/>
    <property type="match status" value="1"/>
</dbReference>
<keyword evidence="12" id="KW-1185">Reference proteome</keyword>
<dbReference type="Gene3D" id="3.30.200.20">
    <property type="entry name" value="Phosphorylase Kinase, domain 1"/>
    <property type="match status" value="1"/>
</dbReference>
<evidence type="ECO:0000256" key="1">
    <source>
        <dbReference type="ARBA" id="ARBA00022527"/>
    </source>
</evidence>
<keyword evidence="1" id="KW-0723">Serine/threonine-protein kinase</keyword>
<evidence type="ECO:0000256" key="7">
    <source>
        <dbReference type="PROSITE-ProRule" id="PRU00023"/>
    </source>
</evidence>
<organism evidence="11 12">
    <name type="scientific">Blepharisma stoltei</name>
    <dbReference type="NCBI Taxonomy" id="1481888"/>
    <lineage>
        <taxon>Eukaryota</taxon>
        <taxon>Sar</taxon>
        <taxon>Alveolata</taxon>
        <taxon>Ciliophora</taxon>
        <taxon>Postciliodesmatophora</taxon>
        <taxon>Heterotrichea</taxon>
        <taxon>Heterotrichida</taxon>
        <taxon>Blepharismidae</taxon>
        <taxon>Blepharisma</taxon>
    </lineage>
</organism>
<feature type="domain" description="AGC-kinase C-terminal" evidence="10">
    <location>
        <begin position="672"/>
        <end position="723"/>
    </location>
</feature>
<dbReference type="SUPFAM" id="SSF48403">
    <property type="entry name" value="Ankyrin repeat"/>
    <property type="match status" value="1"/>
</dbReference>
<evidence type="ECO:0000256" key="2">
    <source>
        <dbReference type="ARBA" id="ARBA00022553"/>
    </source>
</evidence>
<dbReference type="FunFam" id="1.10.510.10:FF:000008">
    <property type="entry name" value="Non-specific serine/threonine protein kinase"/>
    <property type="match status" value="1"/>
</dbReference>
<feature type="domain" description="Protein kinase" evidence="9">
    <location>
        <begin position="419"/>
        <end position="671"/>
    </location>
</feature>
<dbReference type="SMART" id="SM00248">
    <property type="entry name" value="ANK"/>
    <property type="match status" value="3"/>
</dbReference>
<name>A0AAU9K380_9CILI</name>
<dbReference type="InterPro" id="IPR000719">
    <property type="entry name" value="Prot_kinase_dom"/>
</dbReference>
<dbReference type="Gene3D" id="1.25.40.20">
    <property type="entry name" value="Ankyrin repeat-containing domain"/>
    <property type="match status" value="1"/>
</dbReference>
<feature type="repeat" description="ANK" evidence="7">
    <location>
        <begin position="131"/>
        <end position="163"/>
    </location>
</feature>
<keyword evidence="7" id="KW-0040">ANK repeat</keyword>
<dbReference type="SMART" id="SM00220">
    <property type="entry name" value="S_TKc"/>
    <property type="match status" value="1"/>
</dbReference>
<dbReference type="InterPro" id="IPR036770">
    <property type="entry name" value="Ankyrin_rpt-contain_sf"/>
</dbReference>
<comment type="caution">
    <text evidence="11">The sequence shown here is derived from an EMBL/GenBank/DDBJ whole genome shotgun (WGS) entry which is preliminary data.</text>
</comment>
<evidence type="ECO:0000256" key="3">
    <source>
        <dbReference type="ARBA" id="ARBA00022679"/>
    </source>
</evidence>
<dbReference type="InterPro" id="IPR008271">
    <property type="entry name" value="Ser/Thr_kinase_AS"/>
</dbReference>
<dbReference type="GO" id="GO:0005524">
    <property type="term" value="F:ATP binding"/>
    <property type="evidence" value="ECO:0007669"/>
    <property type="project" value="UniProtKB-UniRule"/>
</dbReference>
<dbReference type="InterPro" id="IPR017441">
    <property type="entry name" value="Protein_kinase_ATP_BS"/>
</dbReference>
<evidence type="ECO:0000313" key="11">
    <source>
        <dbReference type="EMBL" id="CAG9331419.1"/>
    </source>
</evidence>
<dbReference type="PROSITE" id="PS00107">
    <property type="entry name" value="PROTEIN_KINASE_ATP"/>
    <property type="match status" value="1"/>
</dbReference>
<dbReference type="EMBL" id="CAJZBQ010000053">
    <property type="protein sequence ID" value="CAG9331419.1"/>
    <property type="molecule type" value="Genomic_DNA"/>
</dbReference>
<dbReference type="CDD" id="cd05123">
    <property type="entry name" value="STKc_AGC"/>
    <property type="match status" value="1"/>
</dbReference>
<dbReference type="InterPro" id="IPR002110">
    <property type="entry name" value="Ankyrin_rpt"/>
</dbReference>
<evidence type="ECO:0000256" key="5">
    <source>
        <dbReference type="ARBA" id="ARBA00022777"/>
    </source>
</evidence>
<keyword evidence="6 8" id="KW-0067">ATP-binding</keyword>
<feature type="binding site" evidence="8">
    <location>
        <position position="448"/>
    </location>
    <ligand>
        <name>ATP</name>
        <dbReference type="ChEBI" id="CHEBI:30616"/>
    </ligand>
</feature>
<evidence type="ECO:0000313" key="12">
    <source>
        <dbReference type="Proteomes" id="UP001162131"/>
    </source>
</evidence>
<evidence type="ECO:0000259" key="10">
    <source>
        <dbReference type="PROSITE" id="PS51285"/>
    </source>
</evidence>
<keyword evidence="2" id="KW-0597">Phosphoprotein</keyword>
<dbReference type="SUPFAM" id="SSF56112">
    <property type="entry name" value="Protein kinase-like (PK-like)"/>
    <property type="match status" value="1"/>
</dbReference>
<evidence type="ECO:0000256" key="4">
    <source>
        <dbReference type="ARBA" id="ARBA00022741"/>
    </source>
</evidence>
<accession>A0AAU9K380</accession>
<dbReference type="Pfam" id="PF12796">
    <property type="entry name" value="Ank_2"/>
    <property type="match status" value="2"/>
</dbReference>
<keyword evidence="4 8" id="KW-0547">Nucleotide-binding</keyword>
<dbReference type="InterPro" id="IPR000961">
    <property type="entry name" value="AGC-kinase_C"/>
</dbReference>
<sequence length="723" mass="82533">MDPLDKEILDHFPLSVSPKSSSQSFFGFARYSVYRNSAETADSSPCSEPKFKSSLGEFSSSIINLHRCDSPSVYSEISPEPASAWIEKIIDSCKCGNVDLLLSTIEEYQKEKALNLNSEDVGDLINSPLINNWCAIHYVCQDGKANVLKELLKLGANCNIETADGWTPLQLSCDNCYFPCVELLLNHPGIQINKLTILGSALHIACEKGYTKIVRLLLENKASISLENAQGKNPLELATKQRILELIPQYSGNELLHKYSKISSEDKPPSFSGEVYWTNPWQINDKLIFLFLDTQEGSLKHYNQRSTYIDSLPPDISIQIKDIQDIRPVSNTHNDQRYYFSIETREKPIKYYCKYSDMANVWIKQIQEAVQYFQLKGFDNGSKEENKNILNRACTHFEENADENSDIEEDGQSVGFNSFDIIEELGNGSFGQVFKVRKKNDGEIYALKVLNKSSLKRHNQLKYAIAECKILKSSKNPFIIKLHWAFQTPKNLYMALQYCGNGDLEQLIENKRYLNEKEAQFYIAEAILAIEYLHSVNIVYRDLKPQNILLDEDGHIRLADFGLAKENISKWNPAMTFCGSPAYLAPELLSKNGAWKPADIYSIGVNLYEMLVGHLPFNEQDVSKIYKQISSGKLRFPKNISSDAKHLIQSLMHKNPEKRPTISQVKQHRFFCDINWDLLSKKKINPPLDPSLFSYKSAQEICDVVFVDCDYESVDVFNEDYER</sequence>
<dbReference type="PROSITE" id="PS50297">
    <property type="entry name" value="ANK_REP_REGION"/>
    <property type="match status" value="1"/>
</dbReference>
<dbReference type="FunFam" id="3.30.200.20:FF:000042">
    <property type="entry name" value="Aurora kinase A"/>
    <property type="match status" value="1"/>
</dbReference>
<evidence type="ECO:0000259" key="9">
    <source>
        <dbReference type="PROSITE" id="PS50011"/>
    </source>
</evidence>
<keyword evidence="3" id="KW-0808">Transferase</keyword>
<dbReference type="GO" id="GO:0004674">
    <property type="term" value="F:protein serine/threonine kinase activity"/>
    <property type="evidence" value="ECO:0007669"/>
    <property type="project" value="UniProtKB-KW"/>
</dbReference>
<evidence type="ECO:0000256" key="8">
    <source>
        <dbReference type="PROSITE-ProRule" id="PRU10141"/>
    </source>
</evidence>
<dbReference type="Pfam" id="PF00069">
    <property type="entry name" value="Pkinase"/>
    <property type="match status" value="1"/>
</dbReference>
<dbReference type="PROSITE" id="PS50088">
    <property type="entry name" value="ANK_REPEAT"/>
    <property type="match status" value="2"/>
</dbReference>
<proteinExistence type="predicted"/>
<dbReference type="PROSITE" id="PS00108">
    <property type="entry name" value="PROTEIN_KINASE_ST"/>
    <property type="match status" value="1"/>
</dbReference>
<dbReference type="PROSITE" id="PS50011">
    <property type="entry name" value="PROTEIN_KINASE_DOM"/>
    <property type="match status" value="1"/>
</dbReference>